<reference evidence="1" key="1">
    <citation type="submission" date="2021-06" db="EMBL/GenBank/DDBJ databases">
        <authorList>
            <person name="Kallberg Y."/>
            <person name="Tangrot J."/>
            <person name="Rosling A."/>
        </authorList>
    </citation>
    <scope>NUCLEOTIDE SEQUENCE</scope>
    <source>
        <strain evidence="1">MA453B</strain>
    </source>
</reference>
<organism evidence="1 2">
    <name type="scientific">Dentiscutata erythropus</name>
    <dbReference type="NCBI Taxonomy" id="1348616"/>
    <lineage>
        <taxon>Eukaryota</taxon>
        <taxon>Fungi</taxon>
        <taxon>Fungi incertae sedis</taxon>
        <taxon>Mucoromycota</taxon>
        <taxon>Glomeromycotina</taxon>
        <taxon>Glomeromycetes</taxon>
        <taxon>Diversisporales</taxon>
        <taxon>Gigasporaceae</taxon>
        <taxon>Dentiscutata</taxon>
    </lineage>
</organism>
<protein>
    <submittedName>
        <fullName evidence="1">16275_t:CDS:1</fullName>
    </submittedName>
</protein>
<keyword evidence="2" id="KW-1185">Reference proteome</keyword>
<sequence>GLIFISTSDTEELLVSEKLFSVLCADPCLKLPPRGNREGSSTRYRLSRWDGGVGIFIELRVTSEMSI</sequence>
<evidence type="ECO:0000313" key="2">
    <source>
        <dbReference type="Proteomes" id="UP000789405"/>
    </source>
</evidence>
<comment type="caution">
    <text evidence="1">The sequence shown here is derived from an EMBL/GenBank/DDBJ whole genome shotgun (WGS) entry which is preliminary data.</text>
</comment>
<dbReference type="Proteomes" id="UP000789405">
    <property type="component" value="Unassembled WGS sequence"/>
</dbReference>
<accession>A0A9N9KJF7</accession>
<proteinExistence type="predicted"/>
<feature type="non-terminal residue" evidence="1">
    <location>
        <position position="67"/>
    </location>
</feature>
<feature type="non-terminal residue" evidence="1">
    <location>
        <position position="1"/>
    </location>
</feature>
<name>A0A9N9KJF7_9GLOM</name>
<dbReference type="EMBL" id="CAJVPY010072571">
    <property type="protein sequence ID" value="CAG8829099.1"/>
    <property type="molecule type" value="Genomic_DNA"/>
</dbReference>
<gene>
    <name evidence="1" type="ORF">DERYTH_LOCUS28617</name>
</gene>
<dbReference type="AlphaFoldDB" id="A0A9N9KJF7"/>
<evidence type="ECO:0000313" key="1">
    <source>
        <dbReference type="EMBL" id="CAG8829099.1"/>
    </source>
</evidence>